<evidence type="ECO:0000313" key="3">
    <source>
        <dbReference type="EMBL" id="TWT50368.1"/>
    </source>
</evidence>
<protein>
    <recommendedName>
        <fullName evidence="5">Secreted protein</fullName>
    </recommendedName>
</protein>
<feature type="chain" id="PRO_5022817166" description="Secreted protein" evidence="2">
    <location>
        <begin position="28"/>
        <end position="248"/>
    </location>
</feature>
<evidence type="ECO:0000256" key="1">
    <source>
        <dbReference type="SAM" id="MobiDB-lite"/>
    </source>
</evidence>
<dbReference type="EMBL" id="SJPI01000002">
    <property type="protein sequence ID" value="TWT50368.1"/>
    <property type="molecule type" value="Genomic_DNA"/>
</dbReference>
<feature type="region of interest" description="Disordered" evidence="1">
    <location>
        <begin position="29"/>
        <end position="58"/>
    </location>
</feature>
<keyword evidence="2" id="KW-0732">Signal</keyword>
<feature type="region of interest" description="Disordered" evidence="1">
    <location>
        <begin position="73"/>
        <end position="111"/>
    </location>
</feature>
<comment type="caution">
    <text evidence="3">The sequence shown here is derived from an EMBL/GenBank/DDBJ whole genome shotgun (WGS) entry which is preliminary data.</text>
</comment>
<sequence length="248" mass="27309" precursor="true">MYSLVSRSRLTLWLILVTALSATSVRAQSIGSDSSDDWSPYRRSVSTPEAKAKRAASQEVRWDAPVRVANYEQPSNDSVAIDGANQDASDFGTSRLEASGNLGDPSLRTSAGDEQAASFNQFTHGGSSMGYVNPVPSHRVIRAPNRNLSSHQGSSQGEQHAGLGLRHHLSDSDQEHLPPPPLHGEHTKFNPKKWIGGPVQNRPATIPNAKQTGTWKQPYSYGYFGGSGTRHWSKNYGYRDRTTEFRYR</sequence>
<evidence type="ECO:0000256" key="2">
    <source>
        <dbReference type="SAM" id="SignalP"/>
    </source>
</evidence>
<evidence type="ECO:0008006" key="5">
    <source>
        <dbReference type="Google" id="ProtNLM"/>
    </source>
</evidence>
<accession>A0A5C5WHU5</accession>
<organism evidence="3 4">
    <name type="scientific">Rubripirellula amarantea</name>
    <dbReference type="NCBI Taxonomy" id="2527999"/>
    <lineage>
        <taxon>Bacteria</taxon>
        <taxon>Pseudomonadati</taxon>
        <taxon>Planctomycetota</taxon>
        <taxon>Planctomycetia</taxon>
        <taxon>Pirellulales</taxon>
        <taxon>Pirellulaceae</taxon>
        <taxon>Rubripirellula</taxon>
    </lineage>
</organism>
<gene>
    <name evidence="3" type="ORF">Pla22_31100</name>
</gene>
<reference evidence="3 4" key="1">
    <citation type="submission" date="2019-02" db="EMBL/GenBank/DDBJ databases">
        <title>Deep-cultivation of Planctomycetes and their phenomic and genomic characterization uncovers novel biology.</title>
        <authorList>
            <person name="Wiegand S."/>
            <person name="Jogler M."/>
            <person name="Boedeker C."/>
            <person name="Pinto D."/>
            <person name="Vollmers J."/>
            <person name="Rivas-Marin E."/>
            <person name="Kohn T."/>
            <person name="Peeters S.H."/>
            <person name="Heuer A."/>
            <person name="Rast P."/>
            <person name="Oberbeckmann S."/>
            <person name="Bunk B."/>
            <person name="Jeske O."/>
            <person name="Meyerdierks A."/>
            <person name="Storesund J.E."/>
            <person name="Kallscheuer N."/>
            <person name="Luecker S."/>
            <person name="Lage O.M."/>
            <person name="Pohl T."/>
            <person name="Merkel B.J."/>
            <person name="Hornburger P."/>
            <person name="Mueller R.-W."/>
            <person name="Bruemmer F."/>
            <person name="Labrenz M."/>
            <person name="Spormann A.M."/>
            <person name="Op Den Camp H."/>
            <person name="Overmann J."/>
            <person name="Amann R."/>
            <person name="Jetten M.S.M."/>
            <person name="Mascher T."/>
            <person name="Medema M.H."/>
            <person name="Devos D.P."/>
            <person name="Kaster A.-K."/>
            <person name="Ovreas L."/>
            <person name="Rohde M."/>
            <person name="Galperin M.Y."/>
            <person name="Jogler C."/>
        </authorList>
    </citation>
    <scope>NUCLEOTIDE SEQUENCE [LARGE SCALE GENOMIC DNA]</scope>
    <source>
        <strain evidence="3 4">Pla22</strain>
    </source>
</reference>
<proteinExistence type="predicted"/>
<feature type="signal peptide" evidence="2">
    <location>
        <begin position="1"/>
        <end position="27"/>
    </location>
</feature>
<feature type="region of interest" description="Disordered" evidence="1">
    <location>
        <begin position="169"/>
        <end position="212"/>
    </location>
</feature>
<dbReference type="Proteomes" id="UP000316598">
    <property type="component" value="Unassembled WGS sequence"/>
</dbReference>
<evidence type="ECO:0000313" key="4">
    <source>
        <dbReference type="Proteomes" id="UP000316598"/>
    </source>
</evidence>
<keyword evidence="4" id="KW-1185">Reference proteome</keyword>
<name>A0A5C5WHU5_9BACT</name>
<dbReference type="AlphaFoldDB" id="A0A5C5WHU5"/>